<evidence type="ECO:0000256" key="1">
    <source>
        <dbReference type="ARBA" id="ARBA00006139"/>
    </source>
</evidence>
<dbReference type="PROSITE" id="PS00855">
    <property type="entry name" value="SPASE_II"/>
    <property type="match status" value="1"/>
</dbReference>
<dbReference type="RefSeq" id="WP_035253400.1">
    <property type="nucleotide sequence ID" value="NZ_AQQY01000017.1"/>
</dbReference>
<evidence type="ECO:0000256" key="11">
    <source>
        <dbReference type="RuleBase" id="RU004181"/>
    </source>
</evidence>
<evidence type="ECO:0000256" key="6">
    <source>
        <dbReference type="ARBA" id="ARBA00022801"/>
    </source>
</evidence>
<sequence length="160" mass="17044">MLTVNKTQVLGILAVVGAVATDQVTKAWVVASADTLKDGIAVFPGLNLTFHRNDGVTFGLLGGAPWWGLLLLALIICAWLLIMMLRTESSIEAIAYGAIIGGALGNVVDRIHYGAVTDFLDFFIGSAHWPTFNMADVFIVGGAGLLLVVPVIQRHFEGDH</sequence>
<comment type="pathway">
    <text evidence="9">Protein modification; lipoprotein biosynthesis (signal peptide cleavage).</text>
</comment>
<evidence type="ECO:0000256" key="10">
    <source>
        <dbReference type="RuleBase" id="RU000594"/>
    </source>
</evidence>
<evidence type="ECO:0000256" key="2">
    <source>
        <dbReference type="ARBA" id="ARBA00022475"/>
    </source>
</evidence>
<feature type="active site" evidence="9">
    <location>
        <position position="136"/>
    </location>
</feature>
<dbReference type="GO" id="GO:0006508">
    <property type="term" value="P:proteolysis"/>
    <property type="evidence" value="ECO:0007669"/>
    <property type="project" value="UniProtKB-KW"/>
</dbReference>
<keyword evidence="2 9" id="KW-1003">Cell membrane</keyword>
<dbReference type="PRINTS" id="PR00781">
    <property type="entry name" value="LIPOSIGPTASE"/>
</dbReference>
<keyword evidence="7 9" id="KW-1133">Transmembrane helix</keyword>
<feature type="transmembrane region" description="Helical" evidence="9">
    <location>
        <begin position="132"/>
        <end position="152"/>
    </location>
</feature>
<evidence type="ECO:0000256" key="7">
    <source>
        <dbReference type="ARBA" id="ARBA00022989"/>
    </source>
</evidence>
<evidence type="ECO:0000313" key="12">
    <source>
        <dbReference type="EMBL" id="KCV80760.1"/>
    </source>
</evidence>
<keyword evidence="6 9" id="KW-0378">Hydrolase</keyword>
<dbReference type="STRING" id="1461693.ATO10_15627"/>
<keyword evidence="12" id="KW-0449">Lipoprotein</keyword>
<organism evidence="12 13">
    <name type="scientific">Actibacterium atlanticum</name>
    <dbReference type="NCBI Taxonomy" id="1461693"/>
    <lineage>
        <taxon>Bacteria</taxon>
        <taxon>Pseudomonadati</taxon>
        <taxon>Pseudomonadota</taxon>
        <taxon>Alphaproteobacteria</taxon>
        <taxon>Rhodobacterales</taxon>
        <taxon>Roseobacteraceae</taxon>
        <taxon>Actibacterium</taxon>
    </lineage>
</organism>
<feature type="transmembrane region" description="Helical" evidence="9">
    <location>
        <begin position="56"/>
        <end position="81"/>
    </location>
</feature>
<keyword evidence="13" id="KW-1185">Reference proteome</keyword>
<evidence type="ECO:0000256" key="5">
    <source>
        <dbReference type="ARBA" id="ARBA00022750"/>
    </source>
</evidence>
<dbReference type="Pfam" id="PF01252">
    <property type="entry name" value="Peptidase_A8"/>
    <property type="match status" value="1"/>
</dbReference>
<dbReference type="PANTHER" id="PTHR33695:SF1">
    <property type="entry name" value="LIPOPROTEIN SIGNAL PEPTIDASE"/>
    <property type="match status" value="1"/>
</dbReference>
<name>A0A058ZHS0_9RHOB</name>
<keyword evidence="8 9" id="KW-0472">Membrane</keyword>
<dbReference type="OrthoDB" id="9810259at2"/>
<dbReference type="eggNOG" id="COG0597">
    <property type="taxonomic scope" value="Bacteria"/>
</dbReference>
<dbReference type="UniPathway" id="UPA00665"/>
<evidence type="ECO:0000256" key="9">
    <source>
        <dbReference type="HAMAP-Rule" id="MF_00161"/>
    </source>
</evidence>
<evidence type="ECO:0000313" key="13">
    <source>
        <dbReference type="Proteomes" id="UP000024836"/>
    </source>
</evidence>
<dbReference type="EMBL" id="AQQY01000017">
    <property type="protein sequence ID" value="KCV80760.1"/>
    <property type="molecule type" value="Genomic_DNA"/>
</dbReference>
<dbReference type="NCBIfam" id="TIGR00077">
    <property type="entry name" value="lspA"/>
    <property type="match status" value="1"/>
</dbReference>
<dbReference type="Proteomes" id="UP000024836">
    <property type="component" value="Unassembled WGS sequence"/>
</dbReference>
<dbReference type="EC" id="3.4.23.36" evidence="9"/>
<evidence type="ECO:0000256" key="3">
    <source>
        <dbReference type="ARBA" id="ARBA00022670"/>
    </source>
</evidence>
<proteinExistence type="inferred from homology"/>
<dbReference type="GO" id="GO:0005886">
    <property type="term" value="C:plasma membrane"/>
    <property type="evidence" value="ECO:0007669"/>
    <property type="project" value="UniProtKB-SubCell"/>
</dbReference>
<feature type="active site" evidence="9">
    <location>
        <position position="118"/>
    </location>
</feature>
<comment type="catalytic activity">
    <reaction evidence="9 10">
        <text>Release of signal peptides from bacterial membrane prolipoproteins. Hydrolyzes -Xaa-Yaa-Zaa-|-(S,diacylglyceryl)Cys-, in which Xaa is hydrophobic (preferably Leu), and Yaa (Ala or Ser) and Zaa (Gly or Ala) have small, neutral side chains.</text>
        <dbReference type="EC" id="3.4.23.36"/>
    </reaction>
</comment>
<keyword evidence="5 9" id="KW-0064">Aspartyl protease</keyword>
<gene>
    <name evidence="9" type="primary">lspA</name>
    <name evidence="12" type="ORF">ATO10_15627</name>
</gene>
<evidence type="ECO:0000256" key="4">
    <source>
        <dbReference type="ARBA" id="ARBA00022692"/>
    </source>
</evidence>
<dbReference type="AlphaFoldDB" id="A0A058ZHS0"/>
<reference evidence="12 13" key="1">
    <citation type="submission" date="2013-04" db="EMBL/GenBank/DDBJ databases">
        <title>Shimia sp. 22II-S11-Z10 Genome Sequencing.</title>
        <authorList>
            <person name="Lai Q."/>
            <person name="Li G."/>
            <person name="Shao Z."/>
        </authorList>
    </citation>
    <scope>NUCLEOTIDE SEQUENCE [LARGE SCALE GENOMIC DNA]</scope>
    <source>
        <strain evidence="13">22II-S11-Z10</strain>
    </source>
</reference>
<evidence type="ECO:0000256" key="8">
    <source>
        <dbReference type="ARBA" id="ARBA00023136"/>
    </source>
</evidence>
<comment type="subcellular location">
    <subcellularLocation>
        <location evidence="9">Cell membrane</location>
        <topology evidence="9">Multi-pass membrane protein</topology>
    </subcellularLocation>
</comment>
<comment type="caution">
    <text evidence="12">The sequence shown here is derived from an EMBL/GenBank/DDBJ whole genome shotgun (WGS) entry which is preliminary data.</text>
</comment>
<dbReference type="InterPro" id="IPR001872">
    <property type="entry name" value="Peptidase_A8"/>
</dbReference>
<protein>
    <recommendedName>
        <fullName evidence="9">Lipoprotein signal peptidase</fullName>
        <ecNumber evidence="9">3.4.23.36</ecNumber>
    </recommendedName>
    <alternativeName>
        <fullName evidence="9">Prolipoprotein signal peptidase</fullName>
    </alternativeName>
    <alternativeName>
        <fullName evidence="9">Signal peptidase II</fullName>
        <shortName evidence="9">SPase II</shortName>
    </alternativeName>
</protein>
<dbReference type="GO" id="GO:0004190">
    <property type="term" value="F:aspartic-type endopeptidase activity"/>
    <property type="evidence" value="ECO:0007669"/>
    <property type="project" value="UniProtKB-UniRule"/>
</dbReference>
<comment type="caution">
    <text evidence="9">Lacks conserved residue(s) required for the propagation of feature annotation.</text>
</comment>
<comment type="similarity">
    <text evidence="1 9 11">Belongs to the peptidase A8 family.</text>
</comment>
<dbReference type="HAMAP" id="MF_00161">
    <property type="entry name" value="LspA"/>
    <property type="match status" value="1"/>
</dbReference>
<comment type="function">
    <text evidence="9 10">This protein specifically catalyzes the removal of signal peptides from prolipoproteins.</text>
</comment>
<accession>A0A058ZHS0</accession>
<feature type="transmembrane region" description="Helical" evidence="9">
    <location>
        <begin position="93"/>
        <end position="112"/>
    </location>
</feature>
<dbReference type="PANTHER" id="PTHR33695">
    <property type="entry name" value="LIPOPROTEIN SIGNAL PEPTIDASE"/>
    <property type="match status" value="1"/>
</dbReference>
<keyword evidence="3 9" id="KW-0645">Protease</keyword>
<keyword evidence="4 9" id="KW-0812">Transmembrane</keyword>